<dbReference type="EMBL" id="OMOI01000001">
    <property type="protein sequence ID" value="SPF75301.1"/>
    <property type="molecule type" value="Genomic_DNA"/>
</dbReference>
<feature type="active site" description="Nucleophile" evidence="2">
    <location>
        <position position="12"/>
    </location>
</feature>
<evidence type="ECO:0000256" key="1">
    <source>
        <dbReference type="PIRNR" id="PIRNR006386"/>
    </source>
</evidence>
<keyword evidence="1 4" id="KW-0413">Isomerase</keyword>
<dbReference type="PIRSF" id="PIRSF006386">
    <property type="entry name" value="HCCAis_GSTk"/>
    <property type="match status" value="1"/>
</dbReference>
<dbReference type="Pfam" id="PF01323">
    <property type="entry name" value="DSBA"/>
    <property type="match status" value="1"/>
</dbReference>
<protein>
    <recommendedName>
        <fullName evidence="1">2-hydroxychromene-2-carboxylate isomerase</fullName>
        <ecNumber evidence="1">5.99.1.4</ecNumber>
    </recommendedName>
</protein>
<dbReference type="SUPFAM" id="SSF52833">
    <property type="entry name" value="Thioredoxin-like"/>
    <property type="match status" value="1"/>
</dbReference>
<dbReference type="GO" id="GO:0006749">
    <property type="term" value="P:glutathione metabolic process"/>
    <property type="evidence" value="ECO:0007669"/>
    <property type="project" value="TreeGrafter"/>
</dbReference>
<comment type="similarity">
    <text evidence="1">Belongs to the GST superfamily. NadH family.</text>
</comment>
<keyword evidence="5" id="KW-1185">Reference proteome</keyword>
<gene>
    <name evidence="4" type="primary">nsaD</name>
    <name evidence="4" type="ORF">ALP8811_00288</name>
</gene>
<dbReference type="OrthoDB" id="5244108at2"/>
<dbReference type="InterPro" id="IPR044087">
    <property type="entry name" value="NahD-like"/>
</dbReference>
<evidence type="ECO:0000313" key="4">
    <source>
        <dbReference type="EMBL" id="SPF75301.1"/>
    </source>
</evidence>
<reference evidence="4 5" key="1">
    <citation type="submission" date="2018-03" db="EMBL/GenBank/DDBJ databases">
        <authorList>
            <person name="Keele B.F."/>
        </authorList>
    </citation>
    <scope>NUCLEOTIDE SEQUENCE [LARGE SCALE GENOMIC DNA]</scope>
    <source>
        <strain evidence="4 5">CECT 8811</strain>
    </source>
</reference>
<evidence type="ECO:0000313" key="5">
    <source>
        <dbReference type="Proteomes" id="UP000244911"/>
    </source>
</evidence>
<dbReference type="InterPro" id="IPR014440">
    <property type="entry name" value="HCCAis_GSTk"/>
</dbReference>
<dbReference type="AlphaFoldDB" id="A0A2R8AGV8"/>
<dbReference type="InterPro" id="IPR001853">
    <property type="entry name" value="DSBA-like_thioredoxin_dom"/>
</dbReference>
<evidence type="ECO:0000256" key="2">
    <source>
        <dbReference type="PIRSR" id="PIRSR006386-1"/>
    </source>
</evidence>
<dbReference type="PANTHER" id="PTHR42943">
    <property type="entry name" value="GLUTATHIONE S-TRANSFERASE KAPPA"/>
    <property type="match status" value="1"/>
</dbReference>
<dbReference type="Proteomes" id="UP000244911">
    <property type="component" value="Unassembled WGS sequence"/>
</dbReference>
<dbReference type="GO" id="GO:1901170">
    <property type="term" value="P:naphthalene catabolic process"/>
    <property type="evidence" value="ECO:0007669"/>
    <property type="project" value="InterPro"/>
</dbReference>
<dbReference type="GO" id="GO:0004364">
    <property type="term" value="F:glutathione transferase activity"/>
    <property type="evidence" value="ECO:0007669"/>
    <property type="project" value="TreeGrafter"/>
</dbReference>
<accession>A0A2R8AGV8</accession>
<evidence type="ECO:0000259" key="3">
    <source>
        <dbReference type="Pfam" id="PF01323"/>
    </source>
</evidence>
<dbReference type="Gene3D" id="3.40.30.10">
    <property type="entry name" value="Glutaredoxin"/>
    <property type="match status" value="1"/>
</dbReference>
<sequence>MNHIDYYFTVLSPWAFFGGKRFAQIADKHGVSVTFKPVDIGQLFTRTGGQLPKDRHPSRMEYRMQELKRWSKALDMPINLTPAHWPTNGAPASYAIIAAQSAGTGDVGVLVDALMRSIWMDEKDIAEDAVIKACLSEAGFDPSLADSGLLMGAETYARNTDDAVNAGVFGSPFYVCDDGEKFWGQDRLDLLDVHLADKD</sequence>
<dbReference type="GO" id="GO:0004602">
    <property type="term" value="F:glutathione peroxidase activity"/>
    <property type="evidence" value="ECO:0007669"/>
    <property type="project" value="TreeGrafter"/>
</dbReference>
<organism evidence="4 5">
    <name type="scientific">Aliiroseovarius pelagivivens</name>
    <dbReference type="NCBI Taxonomy" id="1639690"/>
    <lineage>
        <taxon>Bacteria</taxon>
        <taxon>Pseudomonadati</taxon>
        <taxon>Pseudomonadota</taxon>
        <taxon>Alphaproteobacteria</taxon>
        <taxon>Rhodobacterales</taxon>
        <taxon>Paracoccaceae</taxon>
        <taxon>Aliiroseovarius</taxon>
    </lineage>
</organism>
<dbReference type="RefSeq" id="WP_108855416.1">
    <property type="nucleotide sequence ID" value="NZ_OMOI01000001.1"/>
</dbReference>
<feature type="domain" description="DSBA-like thioredoxin" evidence="3">
    <location>
        <begin position="4"/>
        <end position="195"/>
    </location>
</feature>
<name>A0A2R8AGV8_9RHOB</name>
<proteinExistence type="inferred from homology"/>
<dbReference type="EC" id="5.99.1.4" evidence="1"/>
<dbReference type="InterPro" id="IPR051924">
    <property type="entry name" value="GST_Kappa/NadH"/>
</dbReference>
<dbReference type="InterPro" id="IPR036249">
    <property type="entry name" value="Thioredoxin-like_sf"/>
</dbReference>
<dbReference type="GO" id="GO:0018845">
    <property type="term" value="F:2-hydroxychromene-2-carboxylate isomerase activity"/>
    <property type="evidence" value="ECO:0007669"/>
    <property type="project" value="UniProtKB-UniRule"/>
</dbReference>
<comment type="catalytic activity">
    <reaction evidence="1">
        <text>2-hydroxychromene-2-carboxylate = (3E)-4-(2-hydroxyphenyl)-2-oxobut-3-enoate</text>
        <dbReference type="Rhea" id="RHEA:27401"/>
        <dbReference type="ChEBI" id="CHEBI:59350"/>
        <dbReference type="ChEBI" id="CHEBI:59353"/>
        <dbReference type="EC" id="5.99.1.4"/>
    </reaction>
</comment>
<dbReference type="CDD" id="cd03022">
    <property type="entry name" value="DsbA_HCCA_Iso"/>
    <property type="match status" value="1"/>
</dbReference>
<dbReference type="PANTHER" id="PTHR42943:SF13">
    <property type="entry name" value="GLUTATHIONE S-TRANSFERASE KAPPA-RELATED"/>
    <property type="match status" value="1"/>
</dbReference>